<organism evidence="1 2">
    <name type="scientific">Sphingomonas panacisoli</name>
    <dbReference type="NCBI Taxonomy" id="1813879"/>
    <lineage>
        <taxon>Bacteria</taxon>
        <taxon>Pseudomonadati</taxon>
        <taxon>Pseudomonadota</taxon>
        <taxon>Alphaproteobacteria</taxon>
        <taxon>Sphingomonadales</taxon>
        <taxon>Sphingomonadaceae</taxon>
        <taxon>Sphingomonas</taxon>
    </lineage>
</organism>
<dbReference type="OrthoDB" id="9811423at2"/>
<evidence type="ECO:0000313" key="1">
    <source>
        <dbReference type="EMBL" id="QDZ06336.1"/>
    </source>
</evidence>
<dbReference type="Proteomes" id="UP000315673">
    <property type="component" value="Chromosome"/>
</dbReference>
<gene>
    <name evidence="1" type="ORF">FPZ24_01665</name>
</gene>
<dbReference type="EMBL" id="CP042306">
    <property type="protein sequence ID" value="QDZ06336.1"/>
    <property type="molecule type" value="Genomic_DNA"/>
</dbReference>
<dbReference type="RefSeq" id="WP_146569420.1">
    <property type="nucleotide sequence ID" value="NZ_CP042306.1"/>
</dbReference>
<dbReference type="PANTHER" id="PTHR35175:SF2">
    <property type="entry name" value="DUF1289 DOMAIN-CONTAINING PROTEIN"/>
    <property type="match status" value="1"/>
</dbReference>
<keyword evidence="2" id="KW-1185">Reference proteome</keyword>
<name>A0A5B8LEG7_9SPHN</name>
<evidence type="ECO:0000313" key="2">
    <source>
        <dbReference type="Proteomes" id="UP000315673"/>
    </source>
</evidence>
<accession>A0A5B8LEG7</accession>
<sequence>MSLPDFISIVPVQTIESPCVNICTIGEDRLCEGCRRSINEIAQWSRMTPAERRAVMAELPTR</sequence>
<reference evidence="1 2" key="1">
    <citation type="submission" date="2019-07" db="EMBL/GenBank/DDBJ databases">
        <title>Full genome sequence of Sphingomonas sp. 4R-6-7(HKS19).</title>
        <authorList>
            <person name="Im W.-T."/>
        </authorList>
    </citation>
    <scope>NUCLEOTIDE SEQUENCE [LARGE SCALE GENOMIC DNA]</scope>
    <source>
        <strain evidence="1 2">HKS19</strain>
    </source>
</reference>
<dbReference type="Pfam" id="PF06945">
    <property type="entry name" value="DUF1289"/>
    <property type="match status" value="1"/>
</dbReference>
<dbReference type="InterPro" id="IPR010710">
    <property type="entry name" value="DUF1289"/>
</dbReference>
<dbReference type="AlphaFoldDB" id="A0A5B8LEG7"/>
<dbReference type="KEGG" id="spai:FPZ24_01665"/>
<dbReference type="PANTHER" id="PTHR35175">
    <property type="entry name" value="DUF1289 DOMAIN-CONTAINING PROTEIN"/>
    <property type="match status" value="1"/>
</dbReference>
<proteinExistence type="predicted"/>
<protein>
    <submittedName>
        <fullName evidence="1">DUF1289 domain-containing protein</fullName>
    </submittedName>
</protein>